<keyword evidence="4 10" id="KW-0560">Oxidoreductase</keyword>
<keyword evidence="3 8" id="KW-0274">FAD</keyword>
<evidence type="ECO:0000259" key="11">
    <source>
        <dbReference type="Pfam" id="PF02852"/>
    </source>
</evidence>
<evidence type="ECO:0000256" key="6">
    <source>
        <dbReference type="ARBA" id="ARBA00023284"/>
    </source>
</evidence>
<accession>A0A8S8XE39</accession>
<dbReference type="PRINTS" id="PR00368">
    <property type="entry name" value="FADPNR"/>
</dbReference>
<feature type="domain" description="Pyridine nucleotide-disulphide oxidoreductase dimerisation" evidence="11">
    <location>
        <begin position="338"/>
        <end position="447"/>
    </location>
</feature>
<feature type="binding site" evidence="8">
    <location>
        <begin position="174"/>
        <end position="181"/>
    </location>
    <ligand>
        <name>NAD(+)</name>
        <dbReference type="ChEBI" id="CHEBI:57540"/>
    </ligand>
</feature>
<dbReference type="PANTHER" id="PTHR42737">
    <property type="entry name" value="GLUTATHIONE REDUCTASE"/>
    <property type="match status" value="1"/>
</dbReference>
<dbReference type="GO" id="GO:0034599">
    <property type="term" value="P:cellular response to oxidative stress"/>
    <property type="evidence" value="ECO:0007669"/>
    <property type="project" value="TreeGrafter"/>
</dbReference>
<dbReference type="PRINTS" id="PR00411">
    <property type="entry name" value="PNDRDTASEI"/>
</dbReference>
<keyword evidence="5" id="KW-1015">Disulfide bond</keyword>
<dbReference type="InterPro" id="IPR004099">
    <property type="entry name" value="Pyr_nucl-diS_OxRdtase_dimer"/>
</dbReference>
<dbReference type="AlphaFoldDB" id="A0A8S8XE39"/>
<keyword evidence="6 10" id="KW-0676">Redox-active center</keyword>
<dbReference type="Gene3D" id="3.30.390.30">
    <property type="match status" value="1"/>
</dbReference>
<comment type="similarity">
    <text evidence="1 10">Belongs to the class-I pyridine nucleotide-disulfide oxidoreductase family.</text>
</comment>
<proteinExistence type="inferred from homology"/>
<evidence type="ECO:0000256" key="1">
    <source>
        <dbReference type="ARBA" id="ARBA00007532"/>
    </source>
</evidence>
<feature type="domain" description="FAD/NAD(P)-binding" evidence="12">
    <location>
        <begin position="6"/>
        <end position="318"/>
    </location>
</feature>
<evidence type="ECO:0000256" key="2">
    <source>
        <dbReference type="ARBA" id="ARBA00022630"/>
    </source>
</evidence>
<dbReference type="GO" id="GO:0045454">
    <property type="term" value="P:cell redox homeostasis"/>
    <property type="evidence" value="ECO:0007669"/>
    <property type="project" value="InterPro"/>
</dbReference>
<dbReference type="Proteomes" id="UP000681075">
    <property type="component" value="Unassembled WGS sequence"/>
</dbReference>
<dbReference type="Gene3D" id="3.50.50.60">
    <property type="entry name" value="FAD/NAD(P)-binding domain"/>
    <property type="match status" value="2"/>
</dbReference>
<feature type="binding site" evidence="8">
    <location>
        <position position="262"/>
    </location>
    <ligand>
        <name>NAD(+)</name>
        <dbReference type="ChEBI" id="CHEBI:57540"/>
    </ligand>
</feature>
<organism evidence="13 14">
    <name type="scientific">Roseiterribacter gracilis</name>
    <dbReference type="NCBI Taxonomy" id="2812848"/>
    <lineage>
        <taxon>Bacteria</taxon>
        <taxon>Pseudomonadati</taxon>
        <taxon>Pseudomonadota</taxon>
        <taxon>Alphaproteobacteria</taxon>
        <taxon>Rhodospirillales</taxon>
        <taxon>Roseiterribacteraceae</taxon>
        <taxon>Roseiterribacter</taxon>
    </lineage>
</organism>
<gene>
    <name evidence="13" type="primary">gor-2</name>
    <name evidence="13" type="ORF">TMPK1_17630</name>
</gene>
<evidence type="ECO:0000313" key="13">
    <source>
        <dbReference type="EMBL" id="GIL39526.1"/>
    </source>
</evidence>
<evidence type="ECO:0000256" key="8">
    <source>
        <dbReference type="PIRSR" id="PIRSR000350-3"/>
    </source>
</evidence>
<dbReference type="Pfam" id="PF07992">
    <property type="entry name" value="Pyr_redox_2"/>
    <property type="match status" value="1"/>
</dbReference>
<dbReference type="PIRSF" id="PIRSF000350">
    <property type="entry name" value="Mercury_reductase_MerA"/>
    <property type="match status" value="1"/>
</dbReference>
<feature type="binding site" evidence="8">
    <location>
        <position position="52"/>
    </location>
    <ligand>
        <name>FAD</name>
        <dbReference type="ChEBI" id="CHEBI:57692"/>
    </ligand>
</feature>
<dbReference type="InterPro" id="IPR023753">
    <property type="entry name" value="FAD/NAD-binding_dom"/>
</dbReference>
<feature type="binding site" evidence="8">
    <location>
        <position position="303"/>
    </location>
    <ligand>
        <name>FAD</name>
        <dbReference type="ChEBI" id="CHEBI:57692"/>
    </ligand>
</feature>
<dbReference type="RefSeq" id="WP_420242629.1">
    <property type="nucleotide sequence ID" value="NZ_BOPV01000001.1"/>
</dbReference>
<reference evidence="13" key="1">
    <citation type="submission" date="2021-02" db="EMBL/GenBank/DDBJ databases">
        <title>Genome sequence of Rhodospirillales sp. strain TMPK1 isolated from soil.</title>
        <authorList>
            <person name="Nakai R."/>
            <person name="Kusada H."/>
            <person name="Tamaki H."/>
        </authorList>
    </citation>
    <scope>NUCLEOTIDE SEQUENCE</scope>
    <source>
        <strain evidence="13">TMPK1</strain>
    </source>
</reference>
<keyword evidence="14" id="KW-1185">Reference proteome</keyword>
<evidence type="ECO:0000256" key="10">
    <source>
        <dbReference type="RuleBase" id="RU003691"/>
    </source>
</evidence>
<comment type="caution">
    <text evidence="13">The sequence shown here is derived from an EMBL/GenBank/DDBJ whole genome shotgun (WGS) entry which is preliminary data.</text>
</comment>
<dbReference type="PROSITE" id="PS00076">
    <property type="entry name" value="PYRIDINE_REDOX_1"/>
    <property type="match status" value="1"/>
</dbReference>
<dbReference type="PANTHER" id="PTHR42737:SF2">
    <property type="entry name" value="GLUTATHIONE REDUCTASE"/>
    <property type="match status" value="1"/>
</dbReference>
<feature type="disulfide bond" description="Redox-active" evidence="9">
    <location>
        <begin position="43"/>
        <end position="48"/>
    </location>
</feature>
<evidence type="ECO:0000256" key="7">
    <source>
        <dbReference type="PIRSR" id="PIRSR000350-2"/>
    </source>
</evidence>
<dbReference type="EMBL" id="BOPV01000001">
    <property type="protein sequence ID" value="GIL39526.1"/>
    <property type="molecule type" value="Genomic_DNA"/>
</dbReference>
<dbReference type="GO" id="GO:0004362">
    <property type="term" value="F:glutathione-disulfide reductase (NADPH) activity"/>
    <property type="evidence" value="ECO:0007669"/>
    <property type="project" value="TreeGrafter"/>
</dbReference>
<evidence type="ECO:0000256" key="5">
    <source>
        <dbReference type="ARBA" id="ARBA00023157"/>
    </source>
</evidence>
<dbReference type="InterPro" id="IPR036188">
    <property type="entry name" value="FAD/NAD-bd_sf"/>
</dbReference>
<dbReference type="SUPFAM" id="SSF51905">
    <property type="entry name" value="FAD/NAD(P)-binding domain"/>
    <property type="match status" value="1"/>
</dbReference>
<comment type="cofactor">
    <cofactor evidence="8">
        <name>FAD</name>
        <dbReference type="ChEBI" id="CHEBI:57692"/>
    </cofactor>
    <text evidence="8">Binds 1 FAD per subunit.</text>
</comment>
<dbReference type="GO" id="GO:0006749">
    <property type="term" value="P:glutathione metabolic process"/>
    <property type="evidence" value="ECO:0007669"/>
    <property type="project" value="TreeGrafter"/>
</dbReference>
<sequence length="466" mass="50184">MSDFDFDYFVIGAGSGGVRSSRIAATHGARVGVAEDRYLGGTCVNVGCVPKKILSIGAHVRDELQDARGYGWTIPPAAHDWATLIANKDAEIQRLNDVYRGLLDRAGVKLFEAHASFIDPHTLKVGDKQVTAKNILIASGSWPMVPNIPGAELGFTSNEAFYLPTLPKRVLIVGGGYVAVEFAAIFHGLGSHVTQIHRGTSFLTSFDADLGTFLAAQMIHDGIDLRFHTIPERLEKTASGSIRVTLNDGEPLEVDGVLWATGRRPRLDGLNIEKSGVTVDVTGSIPIDHDHRTNVPHIFAIGDVVERYALTPVAIAQGHVLADLLFGNKQRSVDYDNVPTAIFSTPPIGTVGLSEAKAFERYHGGIDVYKSEFRPLRHTMTGRQRRTLMKLLVDRATDKVVGVHMVGEDAPEILQGFAVALNAGATKADFDRTIGIHPTAAEEFVTMRTPSQPAARSGVTGGKAIG</sequence>
<evidence type="ECO:0000256" key="3">
    <source>
        <dbReference type="ARBA" id="ARBA00022827"/>
    </source>
</evidence>
<evidence type="ECO:0000259" key="12">
    <source>
        <dbReference type="Pfam" id="PF07992"/>
    </source>
</evidence>
<dbReference type="SUPFAM" id="SSF55424">
    <property type="entry name" value="FAD/NAD-linked reductases, dimerisation (C-terminal) domain"/>
    <property type="match status" value="1"/>
</dbReference>
<keyword evidence="8" id="KW-0520">NAD</keyword>
<name>A0A8S8XE39_9PROT</name>
<evidence type="ECO:0000256" key="9">
    <source>
        <dbReference type="PIRSR" id="PIRSR000350-4"/>
    </source>
</evidence>
<keyword evidence="2 10" id="KW-0285">Flavoprotein</keyword>
<dbReference type="GO" id="GO:0005829">
    <property type="term" value="C:cytosol"/>
    <property type="evidence" value="ECO:0007669"/>
    <property type="project" value="TreeGrafter"/>
</dbReference>
<dbReference type="InterPro" id="IPR001100">
    <property type="entry name" value="Pyr_nuc-diS_OxRdtase"/>
</dbReference>
<dbReference type="InterPro" id="IPR016156">
    <property type="entry name" value="FAD/NAD-linked_Rdtase_dimer_sf"/>
</dbReference>
<feature type="active site" description="Proton acceptor" evidence="7">
    <location>
        <position position="437"/>
    </location>
</feature>
<dbReference type="GO" id="GO:0050660">
    <property type="term" value="F:flavin adenine dinucleotide binding"/>
    <property type="evidence" value="ECO:0007669"/>
    <property type="project" value="InterPro"/>
</dbReference>
<evidence type="ECO:0000313" key="14">
    <source>
        <dbReference type="Proteomes" id="UP000681075"/>
    </source>
</evidence>
<dbReference type="NCBIfam" id="NF004776">
    <property type="entry name" value="PRK06116.1"/>
    <property type="match status" value="1"/>
</dbReference>
<keyword evidence="8" id="KW-0547">Nucleotide-binding</keyword>
<dbReference type="InterPro" id="IPR046952">
    <property type="entry name" value="GSHR/TRXR-like"/>
</dbReference>
<evidence type="ECO:0000256" key="4">
    <source>
        <dbReference type="ARBA" id="ARBA00023002"/>
    </source>
</evidence>
<protein>
    <submittedName>
        <fullName evidence="13">Glutathione-disulfide reductase</fullName>
    </submittedName>
</protein>
<dbReference type="InterPro" id="IPR012999">
    <property type="entry name" value="Pyr_OxRdtase_I_AS"/>
</dbReference>
<dbReference type="Pfam" id="PF02852">
    <property type="entry name" value="Pyr_redox_dim"/>
    <property type="match status" value="1"/>
</dbReference>